<dbReference type="AlphaFoldDB" id="A0A7I8LCZ1"/>
<keyword evidence="2" id="KW-1185">Reference proteome</keyword>
<name>A0A7I8LCZ1_SPIIN</name>
<proteinExistence type="predicted"/>
<organism evidence="1 2">
    <name type="scientific">Spirodela intermedia</name>
    <name type="common">Intermediate duckweed</name>
    <dbReference type="NCBI Taxonomy" id="51605"/>
    <lineage>
        <taxon>Eukaryota</taxon>
        <taxon>Viridiplantae</taxon>
        <taxon>Streptophyta</taxon>
        <taxon>Embryophyta</taxon>
        <taxon>Tracheophyta</taxon>
        <taxon>Spermatophyta</taxon>
        <taxon>Magnoliopsida</taxon>
        <taxon>Liliopsida</taxon>
        <taxon>Araceae</taxon>
        <taxon>Lemnoideae</taxon>
        <taxon>Spirodela</taxon>
    </lineage>
</organism>
<evidence type="ECO:0000313" key="2">
    <source>
        <dbReference type="Proteomes" id="UP000663760"/>
    </source>
</evidence>
<dbReference type="AntiFam" id="ANF00095">
    <property type="entry name" value="Shadow ORF (opposite ABC transporters)"/>
</dbReference>
<accession>A0A7I8LCZ1</accession>
<reference evidence="1" key="1">
    <citation type="submission" date="2020-02" db="EMBL/GenBank/DDBJ databases">
        <authorList>
            <person name="Scholz U."/>
            <person name="Mascher M."/>
            <person name="Fiebig A."/>
        </authorList>
    </citation>
    <scope>NUCLEOTIDE SEQUENCE</scope>
</reference>
<sequence length="321" mass="34997">MMMGCTAIMTSASRHAMTSPRVQAMITAEKGDEDQGVHTDVRLDVVVVRQKVDGYHASHRVRVRRLNGPEQSCAEQSQGHLLPFGCVHHKQSPKRRDREGLNLRSLQPAAAILLYRRGSIPEGACRARPADPRRRAPPAHAVAALVQISAELRRQRSPSTRRIRGGPFFPAALSGVPLQLLQGRVGASGIPDELFVGAGLHHLTLLDDRDHICIADGRETVRDDDGGPAHGRQVQGLLDNALRLGVQRAGRLVKEEDLGGLYDCPGDGDPLLLPTRHLDAPLAHLRSTVQGKTLAQTRASTGTALRSRGSRWVIWNEVNKT</sequence>
<dbReference type="AntiFam" id="ANF00142">
    <property type="entry name" value="Shadow ORF (opposite yadG)"/>
</dbReference>
<evidence type="ECO:0000313" key="1">
    <source>
        <dbReference type="EMBL" id="CAA7407672.1"/>
    </source>
</evidence>
<dbReference type="Proteomes" id="UP000663760">
    <property type="component" value="Chromosome 14"/>
</dbReference>
<dbReference type="EMBL" id="LR746277">
    <property type="protein sequence ID" value="CAA7407672.1"/>
    <property type="molecule type" value="Genomic_DNA"/>
</dbReference>
<protein>
    <submittedName>
        <fullName evidence="1">Uncharacterized protein</fullName>
    </submittedName>
</protein>
<gene>
    <name evidence="1" type="ORF">SI8410_14018350</name>
</gene>